<dbReference type="STRING" id="121290.APY04_1041"/>
<sequence>MHRDGVAPLDFDPPPATIELQPRARRQVPAANSLQTKLPARTS</sequence>
<evidence type="ECO:0000313" key="3">
    <source>
        <dbReference type="Proteomes" id="UP000059074"/>
    </source>
</evidence>
<keyword evidence="3" id="KW-1185">Reference proteome</keyword>
<dbReference type="EMBL" id="LMTR01000032">
    <property type="protein sequence ID" value="KWT70364.1"/>
    <property type="molecule type" value="Genomic_DNA"/>
</dbReference>
<name>A0A120CX43_HYPSL</name>
<reference evidence="2 3" key="1">
    <citation type="submission" date="2015-10" db="EMBL/GenBank/DDBJ databases">
        <title>Transcriptomic analysis of a linuron degrading triple-species bacterial consortium.</title>
        <authorList>
            <person name="Albers P."/>
        </authorList>
    </citation>
    <scope>NUCLEOTIDE SEQUENCE [LARGE SCALE GENOMIC DNA]</scope>
    <source>
        <strain evidence="2 3">WDL6</strain>
    </source>
</reference>
<gene>
    <name evidence="2" type="ORF">APY04_1041</name>
</gene>
<evidence type="ECO:0000256" key="1">
    <source>
        <dbReference type="SAM" id="MobiDB-lite"/>
    </source>
</evidence>
<feature type="region of interest" description="Disordered" evidence="1">
    <location>
        <begin position="1"/>
        <end position="43"/>
    </location>
</feature>
<proteinExistence type="predicted"/>
<protein>
    <submittedName>
        <fullName evidence="2">Uncharacterized protein</fullName>
    </submittedName>
</protein>
<feature type="compositionally biased region" description="Polar residues" evidence="1">
    <location>
        <begin position="30"/>
        <end position="43"/>
    </location>
</feature>
<comment type="caution">
    <text evidence="2">The sequence shown here is derived from an EMBL/GenBank/DDBJ whole genome shotgun (WGS) entry which is preliminary data.</text>
</comment>
<accession>A0A120CX43</accession>
<dbReference type="AlphaFoldDB" id="A0A120CX43"/>
<evidence type="ECO:0000313" key="2">
    <source>
        <dbReference type="EMBL" id="KWT70364.1"/>
    </source>
</evidence>
<organism evidence="2 3">
    <name type="scientific">Hyphomicrobium sulfonivorans</name>
    <dbReference type="NCBI Taxonomy" id="121290"/>
    <lineage>
        <taxon>Bacteria</taxon>
        <taxon>Pseudomonadati</taxon>
        <taxon>Pseudomonadota</taxon>
        <taxon>Alphaproteobacteria</taxon>
        <taxon>Hyphomicrobiales</taxon>
        <taxon>Hyphomicrobiaceae</taxon>
        <taxon>Hyphomicrobium</taxon>
    </lineage>
</organism>
<dbReference type="PATRIC" id="fig|121290.4.peg.921"/>
<dbReference type="Proteomes" id="UP000059074">
    <property type="component" value="Unassembled WGS sequence"/>
</dbReference>